<protein>
    <submittedName>
        <fullName evidence="1">Uncharacterized protein</fullName>
    </submittedName>
</protein>
<proteinExistence type="predicted"/>
<organism evidence="1 2">
    <name type="scientific">Neonectria punicea</name>
    <dbReference type="NCBI Taxonomy" id="979145"/>
    <lineage>
        <taxon>Eukaryota</taxon>
        <taxon>Fungi</taxon>
        <taxon>Dikarya</taxon>
        <taxon>Ascomycota</taxon>
        <taxon>Pezizomycotina</taxon>
        <taxon>Sordariomycetes</taxon>
        <taxon>Hypocreomycetidae</taxon>
        <taxon>Hypocreales</taxon>
        <taxon>Nectriaceae</taxon>
        <taxon>Neonectria</taxon>
    </lineage>
</organism>
<dbReference type="Proteomes" id="UP001498476">
    <property type="component" value="Unassembled WGS sequence"/>
</dbReference>
<dbReference type="PANTHER" id="PTHR47784:SF5">
    <property type="entry name" value="STEROL UPTAKE CONTROL PROTEIN 2"/>
    <property type="match status" value="1"/>
</dbReference>
<comment type="caution">
    <text evidence="1">The sequence shown here is derived from an EMBL/GenBank/DDBJ whole genome shotgun (WGS) entry which is preliminary data.</text>
</comment>
<dbReference type="PANTHER" id="PTHR47784">
    <property type="entry name" value="STEROL UPTAKE CONTROL PROTEIN 2"/>
    <property type="match status" value="1"/>
</dbReference>
<evidence type="ECO:0000313" key="1">
    <source>
        <dbReference type="EMBL" id="KAK7408412.1"/>
    </source>
</evidence>
<accession>A0ABR1GSD5</accession>
<evidence type="ECO:0000313" key="2">
    <source>
        <dbReference type="Proteomes" id="UP001498476"/>
    </source>
</evidence>
<keyword evidence="2" id="KW-1185">Reference proteome</keyword>
<sequence>MAAVSEQLAPLPMHELWSKDFELMHHYCTVTADTLSIRREMRHVWRVVIPREGYQHPFVMHGLLAIAATHKAYLIPNSRKKYLALSDFHQTVGSEGFRCTLTNDCLESRGALFCFASVVVLFMFTLPTRSAIGRLENPITNLLELIGLLKGVRTTQSPFVPGILKSEFAPIVYGIWPLDKTDPPAGYPSLENSLLPIDTWAAIGRLRDFQEAEIPSASLKHYVESIERLEETAKLIACAGVHVEAGAVIAWMYGIDDSVLMDIGAYRPHALLTLAYYSLFLATLEKNFWYSRGWGRQLLEQIETKLAGQSKFLQLFQWPKQKLTDLYQW</sequence>
<dbReference type="InterPro" id="IPR053157">
    <property type="entry name" value="Sterol_Uptake_Regulator"/>
</dbReference>
<name>A0ABR1GSD5_9HYPO</name>
<reference evidence="1 2" key="1">
    <citation type="journal article" date="2025" name="Microbiol. Resour. Announc.">
        <title>Draft genome sequences for Neonectria magnoliae and Neonectria punicea, canker pathogens of Liriodendron tulipifera and Acer saccharum in West Virginia.</title>
        <authorList>
            <person name="Petronek H.M."/>
            <person name="Kasson M.T."/>
            <person name="Metheny A.M."/>
            <person name="Stauder C.M."/>
            <person name="Lovett B."/>
            <person name="Lynch S.C."/>
            <person name="Garnas J.R."/>
            <person name="Kasson L.R."/>
            <person name="Stajich J.E."/>
        </authorList>
    </citation>
    <scope>NUCLEOTIDE SEQUENCE [LARGE SCALE GENOMIC DNA]</scope>
    <source>
        <strain evidence="1 2">NRRL 64653</strain>
    </source>
</reference>
<gene>
    <name evidence="1" type="ORF">QQX98_009397</name>
</gene>
<dbReference type="EMBL" id="JAZAVJ010000187">
    <property type="protein sequence ID" value="KAK7408412.1"/>
    <property type="molecule type" value="Genomic_DNA"/>
</dbReference>